<sequence>MVRPPCCDEKKGHWSETSAVQRKPGLRRCGKSNCLRHESFTPQEEELIVRLHSAIGSRWAIIAQQLPGRTDNDVKNCWNTKLRKKLSGMGIDPVTHKPFSQILADYGNIGGLLEAGTRIGSLPRDLKNSFIFKPEQFPIPQEDFPNFNTHFPSLTDQTLVKEASNVANHETKNPYSDCSSSSLSSLASIQVNSSQNFSWHDFLLEDPFLPADAQQNTNMLFSLNDPSSNDEHGGNQADKGSFGGGKEQGFEVPINCFEASSSFDCSFVEAMLDQQKDMLLEFPGLLEESFLY</sequence>
<feature type="domain" description="HTH myb-type" evidence="7">
    <location>
        <begin position="35"/>
        <end position="86"/>
    </location>
</feature>
<dbReference type="Gene3D" id="1.10.10.60">
    <property type="entry name" value="Homeodomain-like"/>
    <property type="match status" value="1"/>
</dbReference>
<feature type="region of interest" description="Disordered" evidence="5">
    <location>
        <begin position="219"/>
        <end position="244"/>
    </location>
</feature>
<evidence type="ECO:0000256" key="2">
    <source>
        <dbReference type="ARBA" id="ARBA00022737"/>
    </source>
</evidence>
<comment type="caution">
    <text evidence="8">The sequence shown here is derived from an EMBL/GenBank/DDBJ whole genome shotgun (WGS) entry which is preliminary data.</text>
</comment>
<evidence type="ECO:0000256" key="1">
    <source>
        <dbReference type="ARBA" id="ARBA00004123"/>
    </source>
</evidence>
<dbReference type="EMBL" id="BJWL01000026">
    <property type="protein sequence ID" value="GFZ17506.1"/>
    <property type="molecule type" value="Genomic_DNA"/>
</dbReference>
<dbReference type="GO" id="GO:0003677">
    <property type="term" value="F:DNA binding"/>
    <property type="evidence" value="ECO:0007669"/>
    <property type="project" value="UniProtKB-KW"/>
</dbReference>
<dbReference type="PANTHER" id="PTHR47994">
    <property type="entry name" value="F14D16.11-RELATED"/>
    <property type="match status" value="1"/>
</dbReference>
<dbReference type="Proteomes" id="UP000585474">
    <property type="component" value="Unassembled WGS sequence"/>
</dbReference>
<dbReference type="PROSITE" id="PS50090">
    <property type="entry name" value="MYB_LIKE"/>
    <property type="match status" value="1"/>
</dbReference>
<organism evidence="8 9">
    <name type="scientific">Actinidia rufa</name>
    <dbReference type="NCBI Taxonomy" id="165716"/>
    <lineage>
        <taxon>Eukaryota</taxon>
        <taxon>Viridiplantae</taxon>
        <taxon>Streptophyta</taxon>
        <taxon>Embryophyta</taxon>
        <taxon>Tracheophyta</taxon>
        <taxon>Spermatophyta</taxon>
        <taxon>Magnoliopsida</taxon>
        <taxon>eudicotyledons</taxon>
        <taxon>Gunneridae</taxon>
        <taxon>Pentapetalae</taxon>
        <taxon>asterids</taxon>
        <taxon>Ericales</taxon>
        <taxon>Actinidiaceae</taxon>
        <taxon>Actinidia</taxon>
    </lineage>
</organism>
<feature type="domain" description="Myb-like" evidence="6">
    <location>
        <begin position="32"/>
        <end position="82"/>
    </location>
</feature>
<dbReference type="SMART" id="SM00717">
    <property type="entry name" value="SANT"/>
    <property type="match status" value="1"/>
</dbReference>
<dbReference type="InterPro" id="IPR001005">
    <property type="entry name" value="SANT/Myb"/>
</dbReference>
<dbReference type="CDD" id="cd00167">
    <property type="entry name" value="SANT"/>
    <property type="match status" value="1"/>
</dbReference>
<dbReference type="AlphaFoldDB" id="A0A7J0H345"/>
<reference evidence="8 9" key="1">
    <citation type="submission" date="2019-07" db="EMBL/GenBank/DDBJ databases">
        <title>De Novo Assembly of kiwifruit Actinidia rufa.</title>
        <authorList>
            <person name="Sugita-Konishi S."/>
            <person name="Sato K."/>
            <person name="Mori E."/>
            <person name="Abe Y."/>
            <person name="Kisaki G."/>
            <person name="Hamano K."/>
            <person name="Suezawa K."/>
            <person name="Otani M."/>
            <person name="Fukuda T."/>
            <person name="Manabe T."/>
            <person name="Gomi K."/>
            <person name="Tabuchi M."/>
            <person name="Akimitsu K."/>
            <person name="Kataoka I."/>
        </authorList>
    </citation>
    <scope>NUCLEOTIDE SEQUENCE [LARGE SCALE GENOMIC DNA]</scope>
    <source>
        <strain evidence="9">cv. Fuchu</strain>
    </source>
</reference>
<dbReference type="GO" id="GO:0005634">
    <property type="term" value="C:nucleus"/>
    <property type="evidence" value="ECO:0007669"/>
    <property type="project" value="UniProtKB-SubCell"/>
</dbReference>
<dbReference type="PANTHER" id="PTHR47994:SF5">
    <property type="entry name" value="F14D16.11-RELATED"/>
    <property type="match status" value="1"/>
</dbReference>
<dbReference type="FunFam" id="1.10.10.60:FF:000204">
    <property type="entry name" value="transcription factor MYB80"/>
    <property type="match status" value="1"/>
</dbReference>
<evidence type="ECO:0000313" key="8">
    <source>
        <dbReference type="EMBL" id="GFZ17506.1"/>
    </source>
</evidence>
<evidence type="ECO:0000256" key="3">
    <source>
        <dbReference type="ARBA" id="ARBA00023125"/>
    </source>
</evidence>
<keyword evidence="2" id="KW-0677">Repeat</keyword>
<evidence type="ECO:0000313" key="9">
    <source>
        <dbReference type="Proteomes" id="UP000585474"/>
    </source>
</evidence>
<gene>
    <name evidence="8" type="ORF">Acr_26g0007760</name>
</gene>
<dbReference type="PROSITE" id="PS51294">
    <property type="entry name" value="HTH_MYB"/>
    <property type="match status" value="1"/>
</dbReference>
<keyword evidence="4" id="KW-0539">Nucleus</keyword>
<keyword evidence="9" id="KW-1185">Reference proteome</keyword>
<evidence type="ECO:0000256" key="5">
    <source>
        <dbReference type="SAM" id="MobiDB-lite"/>
    </source>
</evidence>
<comment type="subcellular location">
    <subcellularLocation>
        <location evidence="1">Nucleus</location>
    </subcellularLocation>
</comment>
<evidence type="ECO:0000259" key="6">
    <source>
        <dbReference type="PROSITE" id="PS50090"/>
    </source>
</evidence>
<dbReference type="InterPro" id="IPR015495">
    <property type="entry name" value="Myb_TF_plants"/>
</dbReference>
<dbReference type="OrthoDB" id="2143914at2759"/>
<evidence type="ECO:0000259" key="7">
    <source>
        <dbReference type="PROSITE" id="PS51294"/>
    </source>
</evidence>
<dbReference type="SUPFAM" id="SSF46689">
    <property type="entry name" value="Homeodomain-like"/>
    <property type="match status" value="1"/>
</dbReference>
<keyword evidence="3 8" id="KW-0238">DNA-binding</keyword>
<evidence type="ECO:0000256" key="4">
    <source>
        <dbReference type="ARBA" id="ARBA00023242"/>
    </source>
</evidence>
<accession>A0A7J0H345</accession>
<protein>
    <submittedName>
        <fullName evidence="8">Duplicated homeodomain-like superfamily protein</fullName>
    </submittedName>
</protein>
<dbReference type="Pfam" id="PF00249">
    <property type="entry name" value="Myb_DNA-binding"/>
    <property type="match status" value="1"/>
</dbReference>
<dbReference type="InterPro" id="IPR017930">
    <property type="entry name" value="Myb_dom"/>
</dbReference>
<name>A0A7J0H345_9ERIC</name>
<dbReference type="InterPro" id="IPR009057">
    <property type="entry name" value="Homeodomain-like_sf"/>
</dbReference>
<proteinExistence type="predicted"/>
<keyword evidence="8" id="KW-0371">Homeobox</keyword>